<proteinExistence type="predicted"/>
<keyword evidence="1" id="KW-0433">Leucine-rich repeat</keyword>
<dbReference type="PROSITE" id="PS51450">
    <property type="entry name" value="LRR"/>
    <property type="match status" value="4"/>
</dbReference>
<feature type="transmembrane region" description="Helical" evidence="3">
    <location>
        <begin position="557"/>
        <end position="581"/>
    </location>
</feature>
<evidence type="ECO:0000256" key="1">
    <source>
        <dbReference type="ARBA" id="ARBA00022614"/>
    </source>
</evidence>
<sequence length="619" mass="69076">MLLFAVLVLLQLESNAKQLAAISGCPDLDVLETEVDATADFVNNLLLCFCKVQPEQRADISCLYGSNSEHLQKATKAVAAANFTIDKISFQHIEFAETGLPSFGKLAPSLTTLEIRECTNFDPLLIPENTFKGLETSLKNLTIDSCHLKKIPDTLKDLNQLETLILANNKFENISANVFREKRELKYLDLSGNFITNIEPGSFETLEKLETLIFGEHNYINGTVLDAITSLKSLKTLDLSRADGIFEPPVEIFDSMKELEVLKLSGCSISSLEPGAFASLKNLKQLDLRVNLIENISAYAFDGLSSLTRLSLAGNYIRHLDDDRWIGLRDLQEIDLGWNEISDLSKDVFLSLAENLTSLNLRHNPLKKVPSTGLKNLRSLFLSECPLTSIGPEQLMDYPNLEMLDVSKSNLTSLAADTFKNQKNSLTTLHLERNKLTTLDGEILQNLPALEYLDISGNPFICDSDIAKFEDRYKFSAKESKEFLLANANDTLCDRPYTLRHQPLLDVDSNSLQPDIFVGSKTNETLFKEEPRREVYDLNKVNDPKGAKEQPEGEGSYAMHATVVVIAVVSAIAIVAVGLFMRKQRKIDTEQEKQKGKKISKLEDGMVEIELESSSPSKR</sequence>
<keyword evidence="2" id="KW-0677">Repeat</keyword>
<dbReference type="Gene3D" id="3.80.10.10">
    <property type="entry name" value="Ribonuclease Inhibitor"/>
    <property type="match status" value="3"/>
</dbReference>
<keyword evidence="3" id="KW-0812">Transmembrane</keyword>
<dbReference type="PANTHER" id="PTHR45712:SF22">
    <property type="entry name" value="INSULIN-LIKE GROWTH FACTOR-BINDING PROTEIN COMPLEX ACID LABILE SUBUNIT"/>
    <property type="match status" value="1"/>
</dbReference>
<dbReference type="SMART" id="SM00369">
    <property type="entry name" value="LRR_TYP"/>
    <property type="match status" value="9"/>
</dbReference>
<keyword evidence="4" id="KW-0732">Signal</keyword>
<keyword evidence="6" id="KW-1185">Reference proteome</keyword>
<evidence type="ECO:0000256" key="3">
    <source>
        <dbReference type="SAM" id="Phobius"/>
    </source>
</evidence>
<evidence type="ECO:0000256" key="4">
    <source>
        <dbReference type="SAM" id="SignalP"/>
    </source>
</evidence>
<protein>
    <recommendedName>
        <fullName evidence="7">Leucine Rich repeat-containing domain protein</fullName>
    </recommendedName>
</protein>
<feature type="signal peptide" evidence="4">
    <location>
        <begin position="1"/>
        <end position="16"/>
    </location>
</feature>
<dbReference type="PANTHER" id="PTHR45712">
    <property type="entry name" value="AGAP008170-PA"/>
    <property type="match status" value="1"/>
</dbReference>
<gene>
    <name evidence="5" type="primary">Necator_chrI.g950</name>
    <name evidence="5" type="ORF">RB195_004826</name>
</gene>
<comment type="caution">
    <text evidence="5">The sequence shown here is derived from an EMBL/GenBank/DDBJ whole genome shotgun (WGS) entry which is preliminary data.</text>
</comment>
<evidence type="ECO:0008006" key="7">
    <source>
        <dbReference type="Google" id="ProtNLM"/>
    </source>
</evidence>
<keyword evidence="3" id="KW-0472">Membrane</keyword>
<accession>A0ABR1BMY1</accession>
<dbReference type="Pfam" id="PF00560">
    <property type="entry name" value="LRR_1"/>
    <property type="match status" value="1"/>
</dbReference>
<dbReference type="Pfam" id="PF13855">
    <property type="entry name" value="LRR_8"/>
    <property type="match status" value="3"/>
</dbReference>
<reference evidence="5 6" key="1">
    <citation type="submission" date="2023-08" db="EMBL/GenBank/DDBJ databases">
        <title>A Necator americanus chromosomal reference genome.</title>
        <authorList>
            <person name="Ilik V."/>
            <person name="Petrzelkova K.J."/>
            <person name="Pardy F."/>
            <person name="Fuh T."/>
            <person name="Niatou-Singa F.S."/>
            <person name="Gouil Q."/>
            <person name="Baker L."/>
            <person name="Ritchie M.E."/>
            <person name="Jex A.R."/>
            <person name="Gazzola D."/>
            <person name="Li H."/>
            <person name="Toshio Fujiwara R."/>
            <person name="Zhan B."/>
            <person name="Aroian R.V."/>
            <person name="Pafco B."/>
            <person name="Schwarz E.M."/>
        </authorList>
    </citation>
    <scope>NUCLEOTIDE SEQUENCE [LARGE SCALE GENOMIC DNA]</scope>
    <source>
        <strain evidence="5 6">Aroian</strain>
        <tissue evidence="5">Whole animal</tissue>
    </source>
</reference>
<name>A0ABR1BMY1_NECAM</name>
<keyword evidence="3" id="KW-1133">Transmembrane helix</keyword>
<evidence type="ECO:0000313" key="6">
    <source>
        <dbReference type="Proteomes" id="UP001303046"/>
    </source>
</evidence>
<dbReference type="Proteomes" id="UP001303046">
    <property type="component" value="Unassembled WGS sequence"/>
</dbReference>
<feature type="chain" id="PRO_5046026655" description="Leucine Rich repeat-containing domain protein" evidence="4">
    <location>
        <begin position="17"/>
        <end position="619"/>
    </location>
</feature>
<dbReference type="InterPro" id="IPR050333">
    <property type="entry name" value="SLRP"/>
</dbReference>
<dbReference type="InterPro" id="IPR032675">
    <property type="entry name" value="LRR_dom_sf"/>
</dbReference>
<dbReference type="SMART" id="SM00365">
    <property type="entry name" value="LRR_SD22"/>
    <property type="match status" value="5"/>
</dbReference>
<dbReference type="SUPFAM" id="SSF52058">
    <property type="entry name" value="L domain-like"/>
    <property type="match status" value="1"/>
</dbReference>
<dbReference type="InterPro" id="IPR003591">
    <property type="entry name" value="Leu-rich_rpt_typical-subtyp"/>
</dbReference>
<evidence type="ECO:0000313" key="5">
    <source>
        <dbReference type="EMBL" id="KAK6726740.1"/>
    </source>
</evidence>
<evidence type="ECO:0000256" key="2">
    <source>
        <dbReference type="ARBA" id="ARBA00022737"/>
    </source>
</evidence>
<organism evidence="5 6">
    <name type="scientific">Necator americanus</name>
    <name type="common">Human hookworm</name>
    <dbReference type="NCBI Taxonomy" id="51031"/>
    <lineage>
        <taxon>Eukaryota</taxon>
        <taxon>Metazoa</taxon>
        <taxon>Ecdysozoa</taxon>
        <taxon>Nematoda</taxon>
        <taxon>Chromadorea</taxon>
        <taxon>Rhabditida</taxon>
        <taxon>Rhabditina</taxon>
        <taxon>Rhabditomorpha</taxon>
        <taxon>Strongyloidea</taxon>
        <taxon>Ancylostomatidae</taxon>
        <taxon>Bunostominae</taxon>
        <taxon>Necator</taxon>
    </lineage>
</organism>
<dbReference type="InterPro" id="IPR001611">
    <property type="entry name" value="Leu-rich_rpt"/>
</dbReference>
<dbReference type="EMBL" id="JAVFWL010000001">
    <property type="protein sequence ID" value="KAK6726740.1"/>
    <property type="molecule type" value="Genomic_DNA"/>
</dbReference>